<feature type="active site" description="O-(5'-phospho-DNA)-serine intermediate" evidence="4">
    <location>
        <position position="12"/>
    </location>
</feature>
<dbReference type="CDD" id="cd00338">
    <property type="entry name" value="Ser_Recombinase"/>
    <property type="match status" value="1"/>
</dbReference>
<feature type="domain" description="Resolvase/invertase-type recombinase catalytic" evidence="6">
    <location>
        <begin position="4"/>
        <end position="140"/>
    </location>
</feature>
<keyword evidence="3" id="KW-0233">DNA recombination</keyword>
<proteinExistence type="predicted"/>
<evidence type="ECO:0000313" key="7">
    <source>
        <dbReference type="EMBL" id="MDN3575030.1"/>
    </source>
</evidence>
<dbReference type="InterPro" id="IPR050639">
    <property type="entry name" value="SSR_resolvase"/>
</dbReference>
<feature type="region of interest" description="Disordered" evidence="5">
    <location>
        <begin position="225"/>
        <end position="245"/>
    </location>
</feature>
<evidence type="ECO:0000256" key="3">
    <source>
        <dbReference type="ARBA" id="ARBA00023172"/>
    </source>
</evidence>
<feature type="region of interest" description="Disordered" evidence="5">
    <location>
        <begin position="144"/>
        <end position="163"/>
    </location>
</feature>
<keyword evidence="8" id="KW-1185">Reference proteome</keyword>
<sequence>MASAFVSYLRVSTERQGRSGLGLEAQRRAVADFLEGGAWRHVAELVEVESGFGDSRPRLSEAMALCRLHGATLVIAKLDRLSRDAAFLLNLQKAGVRFVVADMPEANELVAGIMAVVAQAERKMITARTKAALAAAKSRSVRLGKPGNLSNQEAGQINGRARQTRRAEERAKDLAPVLAGVRAEGAISLHQIAAALNALGIPAARGGARSAVQVRRVLGECRGCPAAQKSSSTSTPQSLLTPFTS</sequence>
<name>A0ABT8B003_9HYPH</name>
<evidence type="ECO:0000256" key="4">
    <source>
        <dbReference type="PROSITE-ProRule" id="PRU10137"/>
    </source>
</evidence>
<dbReference type="PANTHER" id="PTHR30461">
    <property type="entry name" value="DNA-INVERTASE FROM LAMBDOID PROPHAGE"/>
    <property type="match status" value="1"/>
</dbReference>
<dbReference type="PROSITE" id="PS51736">
    <property type="entry name" value="RECOMBINASES_3"/>
    <property type="match status" value="1"/>
</dbReference>
<dbReference type="InterPro" id="IPR036162">
    <property type="entry name" value="Resolvase-like_N_sf"/>
</dbReference>
<reference evidence="8" key="1">
    <citation type="journal article" date="2019" name="Int. J. Syst. Evol. Microbiol.">
        <title>The Global Catalogue of Microorganisms (GCM) 10K type strain sequencing project: providing services to taxonomists for standard genome sequencing and annotation.</title>
        <authorList>
            <consortium name="The Broad Institute Genomics Platform"/>
            <consortium name="The Broad Institute Genome Sequencing Center for Infectious Disease"/>
            <person name="Wu L."/>
            <person name="Ma J."/>
        </authorList>
    </citation>
    <scope>NUCLEOTIDE SEQUENCE [LARGE SCALE GENOMIC DNA]</scope>
    <source>
        <strain evidence="8">CECT 7806</strain>
    </source>
</reference>
<dbReference type="PANTHER" id="PTHR30461:SF2">
    <property type="entry name" value="SERINE RECOMBINASE PINE-RELATED"/>
    <property type="match status" value="1"/>
</dbReference>
<evidence type="ECO:0000256" key="5">
    <source>
        <dbReference type="SAM" id="MobiDB-lite"/>
    </source>
</evidence>
<dbReference type="PROSITE" id="PS00397">
    <property type="entry name" value="RECOMBINASES_1"/>
    <property type="match status" value="1"/>
</dbReference>
<dbReference type="SMART" id="SM00857">
    <property type="entry name" value="Resolvase"/>
    <property type="match status" value="1"/>
</dbReference>
<protein>
    <submittedName>
        <fullName evidence="7">Recombinase family protein</fullName>
    </submittedName>
</protein>
<keyword evidence="2" id="KW-0238">DNA-binding</keyword>
<gene>
    <name evidence="7" type="ORF">QWZ18_31090</name>
</gene>
<evidence type="ECO:0000259" key="6">
    <source>
        <dbReference type="PROSITE" id="PS51736"/>
    </source>
</evidence>
<accession>A0ABT8B003</accession>
<dbReference type="RefSeq" id="WP_238294047.1">
    <property type="nucleotide sequence ID" value="NZ_BPQS01000093.1"/>
</dbReference>
<evidence type="ECO:0000313" key="8">
    <source>
        <dbReference type="Proteomes" id="UP001244297"/>
    </source>
</evidence>
<dbReference type="Proteomes" id="UP001244297">
    <property type="component" value="Unassembled WGS sequence"/>
</dbReference>
<comment type="caution">
    <text evidence="7">The sequence shown here is derived from an EMBL/GenBank/DDBJ whole genome shotgun (WGS) entry which is preliminary data.</text>
</comment>
<dbReference type="EMBL" id="JAUFPT010000130">
    <property type="protein sequence ID" value="MDN3575030.1"/>
    <property type="molecule type" value="Genomic_DNA"/>
</dbReference>
<evidence type="ECO:0000256" key="2">
    <source>
        <dbReference type="ARBA" id="ARBA00023125"/>
    </source>
</evidence>
<evidence type="ECO:0000256" key="1">
    <source>
        <dbReference type="ARBA" id="ARBA00022908"/>
    </source>
</evidence>
<feature type="compositionally biased region" description="Low complexity" evidence="5">
    <location>
        <begin position="230"/>
        <end position="245"/>
    </location>
</feature>
<dbReference type="Pfam" id="PF00239">
    <property type="entry name" value="Resolvase"/>
    <property type="match status" value="1"/>
</dbReference>
<dbReference type="InterPro" id="IPR006118">
    <property type="entry name" value="Recombinase_CS"/>
</dbReference>
<keyword evidence="1" id="KW-0229">DNA integration</keyword>
<dbReference type="SUPFAM" id="SSF53041">
    <property type="entry name" value="Resolvase-like"/>
    <property type="match status" value="1"/>
</dbReference>
<dbReference type="InterPro" id="IPR006119">
    <property type="entry name" value="Resolv_N"/>
</dbReference>
<organism evidence="7 8">
    <name type="scientific">Methylobacterium longum</name>
    <dbReference type="NCBI Taxonomy" id="767694"/>
    <lineage>
        <taxon>Bacteria</taxon>
        <taxon>Pseudomonadati</taxon>
        <taxon>Pseudomonadota</taxon>
        <taxon>Alphaproteobacteria</taxon>
        <taxon>Hyphomicrobiales</taxon>
        <taxon>Methylobacteriaceae</taxon>
        <taxon>Methylobacterium</taxon>
    </lineage>
</organism>
<dbReference type="Gene3D" id="3.40.50.1390">
    <property type="entry name" value="Resolvase, N-terminal catalytic domain"/>
    <property type="match status" value="1"/>
</dbReference>